<feature type="transmembrane region" description="Helical" evidence="2">
    <location>
        <begin position="288"/>
        <end position="307"/>
    </location>
</feature>
<dbReference type="InterPro" id="IPR046542">
    <property type="entry name" value="DUF6801"/>
</dbReference>
<reference evidence="6" key="1">
    <citation type="submission" date="2016-11" db="EMBL/GenBank/DDBJ databases">
        <authorList>
            <person name="Jaros S."/>
            <person name="Januszkiewicz K."/>
            <person name="Wedrychowicz H."/>
        </authorList>
    </citation>
    <scope>NUCLEOTIDE SEQUENCE [LARGE SCALE GENOMIC DNA]</scope>
    <source>
        <strain evidence="6">CGMCC 4.3555</strain>
    </source>
</reference>
<dbReference type="EMBL" id="FRBK01000011">
    <property type="protein sequence ID" value="SHM46945.1"/>
    <property type="molecule type" value="Genomic_DNA"/>
</dbReference>
<feature type="region of interest" description="Disordered" evidence="1">
    <location>
        <begin position="193"/>
        <end position="281"/>
    </location>
</feature>
<organism evidence="5 6">
    <name type="scientific">Streptomyces yunnanensis</name>
    <dbReference type="NCBI Taxonomy" id="156453"/>
    <lineage>
        <taxon>Bacteria</taxon>
        <taxon>Bacillati</taxon>
        <taxon>Actinomycetota</taxon>
        <taxon>Actinomycetes</taxon>
        <taxon>Kitasatosporales</taxon>
        <taxon>Streptomycetaceae</taxon>
        <taxon>Streptomyces</taxon>
    </lineage>
</organism>
<evidence type="ECO:0000256" key="1">
    <source>
        <dbReference type="SAM" id="MobiDB-lite"/>
    </source>
</evidence>
<evidence type="ECO:0000256" key="3">
    <source>
        <dbReference type="SAM" id="SignalP"/>
    </source>
</evidence>
<feature type="domain" description="DUF6801" evidence="4">
    <location>
        <begin position="36"/>
        <end position="186"/>
    </location>
</feature>
<feature type="compositionally biased region" description="Basic and acidic residues" evidence="1">
    <location>
        <begin position="340"/>
        <end position="350"/>
    </location>
</feature>
<keyword evidence="2" id="KW-0472">Membrane</keyword>
<feature type="signal peptide" evidence="3">
    <location>
        <begin position="1"/>
        <end position="28"/>
    </location>
</feature>
<proteinExistence type="predicted"/>
<keyword evidence="3" id="KW-0732">Signal</keyword>
<dbReference type="Proteomes" id="UP000184388">
    <property type="component" value="Unassembled WGS sequence"/>
</dbReference>
<evidence type="ECO:0000313" key="6">
    <source>
        <dbReference type="Proteomes" id="UP000184388"/>
    </source>
</evidence>
<dbReference type="AlphaFoldDB" id="A0A9X8MZU9"/>
<keyword evidence="2" id="KW-1133">Transmembrane helix</keyword>
<evidence type="ECO:0000256" key="2">
    <source>
        <dbReference type="SAM" id="Phobius"/>
    </source>
</evidence>
<feature type="compositionally biased region" description="Basic and acidic residues" evidence="1">
    <location>
        <begin position="365"/>
        <end position="374"/>
    </location>
</feature>
<evidence type="ECO:0000259" key="4">
    <source>
        <dbReference type="Pfam" id="PF20611"/>
    </source>
</evidence>
<gene>
    <name evidence="5" type="ORF">SAMN05216268_111119</name>
</gene>
<sequence length="434" mass="43689">MRIILAVATASAMASGLVGVIGAGTAAAQPLSHTFTYTCSSQLIGAQAFTAEIGSGIPNSVAVGAPSTPLAVNAVATVGASFTRWLAMAGMKTLGGTVDARAHVAAPQDDFGLTVPFHMATTNVPASGSFQVTATAGATTRTFNHPGKGTITAGGLTLHLVASNATGSLVLKGDAPCTLNPGQSNVVASFDVTKPSSAPSATPNPSSGSAASAAPKPTTGSVGVAVPKPSVSAGTTGPTTHNAITSDNPSPRASNTPSVTRPTHATPRSTEPTIVSRASADGPDTKDLILLAVGVLAACAAAFGLGARRKNHRRTGDDGGDQRYVDPKHGLLVEGVKDGEADAGCHRDSSHAAVPRHRGRGGRATSHDSTGRKVTDGRNVLTARHIPHQAGRHGVGVRTCGGTDLDSQLQDLLQGEDVDVVTDEKPGTEYVRQV</sequence>
<accession>A0A9X8MZU9</accession>
<name>A0A9X8MZU9_9ACTN</name>
<dbReference type="Pfam" id="PF20611">
    <property type="entry name" value="DUF6801"/>
    <property type="match status" value="1"/>
</dbReference>
<comment type="caution">
    <text evidence="5">The sequence shown here is derived from an EMBL/GenBank/DDBJ whole genome shotgun (WGS) entry which is preliminary data.</text>
</comment>
<feature type="region of interest" description="Disordered" evidence="1">
    <location>
        <begin position="340"/>
        <end position="374"/>
    </location>
</feature>
<keyword evidence="2" id="KW-0812">Transmembrane</keyword>
<feature type="compositionally biased region" description="Polar residues" evidence="1">
    <location>
        <begin position="232"/>
        <end position="273"/>
    </location>
</feature>
<protein>
    <recommendedName>
        <fullName evidence="4">DUF6801 domain-containing protein</fullName>
    </recommendedName>
</protein>
<feature type="compositionally biased region" description="Low complexity" evidence="1">
    <location>
        <begin position="193"/>
        <end position="221"/>
    </location>
</feature>
<evidence type="ECO:0000313" key="5">
    <source>
        <dbReference type="EMBL" id="SHM46945.1"/>
    </source>
</evidence>
<feature type="chain" id="PRO_5040888304" description="DUF6801 domain-containing protein" evidence="3">
    <location>
        <begin position="29"/>
        <end position="434"/>
    </location>
</feature>